<gene>
    <name evidence="1" type="ORF">M6B38_349245</name>
</gene>
<accession>A0AAX6GRW7</accession>
<evidence type="ECO:0000313" key="1">
    <source>
        <dbReference type="EMBL" id="KAJ6831283.1"/>
    </source>
</evidence>
<reference evidence="1" key="2">
    <citation type="submission" date="2023-04" db="EMBL/GenBank/DDBJ databases">
        <authorList>
            <person name="Bruccoleri R.E."/>
            <person name="Oakeley E.J."/>
            <person name="Faust A.-M."/>
            <person name="Dessus-Babus S."/>
            <person name="Altorfer M."/>
            <person name="Burckhardt D."/>
            <person name="Oertli M."/>
            <person name="Naumann U."/>
            <person name="Petersen F."/>
            <person name="Wong J."/>
        </authorList>
    </citation>
    <scope>NUCLEOTIDE SEQUENCE</scope>
    <source>
        <strain evidence="1">GSM-AAB239-AS_SAM_17_03QT</strain>
        <tissue evidence="1">Leaf</tissue>
    </source>
</reference>
<organism evidence="1 2">
    <name type="scientific">Iris pallida</name>
    <name type="common">Sweet iris</name>
    <dbReference type="NCBI Taxonomy" id="29817"/>
    <lineage>
        <taxon>Eukaryota</taxon>
        <taxon>Viridiplantae</taxon>
        <taxon>Streptophyta</taxon>
        <taxon>Embryophyta</taxon>
        <taxon>Tracheophyta</taxon>
        <taxon>Spermatophyta</taxon>
        <taxon>Magnoliopsida</taxon>
        <taxon>Liliopsida</taxon>
        <taxon>Asparagales</taxon>
        <taxon>Iridaceae</taxon>
        <taxon>Iridoideae</taxon>
        <taxon>Irideae</taxon>
        <taxon>Iris</taxon>
    </lineage>
</organism>
<protein>
    <submittedName>
        <fullName evidence="1">Dynamin-2A-like</fullName>
    </submittedName>
</protein>
<proteinExistence type="predicted"/>
<dbReference type="EMBL" id="JANAVB010016800">
    <property type="protein sequence ID" value="KAJ6831283.1"/>
    <property type="molecule type" value="Genomic_DNA"/>
</dbReference>
<keyword evidence="2" id="KW-1185">Reference proteome</keyword>
<name>A0AAX6GRW7_IRIPA</name>
<dbReference type="Proteomes" id="UP001140949">
    <property type="component" value="Unassembled WGS sequence"/>
</dbReference>
<sequence length="71" mass="8657">MNQLSVTMLHAMMQFCWLSYQLHRHLKFLHLELLDWLRNSMRKEPESLVLSPRLIKQLGTKNLFLLPKLYY</sequence>
<evidence type="ECO:0000313" key="2">
    <source>
        <dbReference type="Proteomes" id="UP001140949"/>
    </source>
</evidence>
<dbReference type="AlphaFoldDB" id="A0AAX6GRW7"/>
<comment type="caution">
    <text evidence="1">The sequence shown here is derived from an EMBL/GenBank/DDBJ whole genome shotgun (WGS) entry which is preliminary data.</text>
</comment>
<reference evidence="1" key="1">
    <citation type="journal article" date="2023" name="GigaByte">
        <title>Genome assembly of the bearded iris, Iris pallida Lam.</title>
        <authorList>
            <person name="Bruccoleri R.E."/>
            <person name="Oakeley E.J."/>
            <person name="Faust A.M.E."/>
            <person name="Altorfer M."/>
            <person name="Dessus-Babus S."/>
            <person name="Burckhardt D."/>
            <person name="Oertli M."/>
            <person name="Naumann U."/>
            <person name="Petersen F."/>
            <person name="Wong J."/>
        </authorList>
    </citation>
    <scope>NUCLEOTIDE SEQUENCE</scope>
    <source>
        <strain evidence="1">GSM-AAB239-AS_SAM_17_03QT</strain>
    </source>
</reference>